<evidence type="ECO:0000256" key="9">
    <source>
        <dbReference type="ARBA" id="ARBA00030854"/>
    </source>
</evidence>
<sequence>MQPPTPPSTAAPHRPSPLSTQLDSTTTHESLASTFSPSSAPSLSQQPIPLSHPYNHNYPTTGQRTEQDEEVAELEQYRQQALQHKSQIDNATQFQPFEGSRVGSPIPDNNGLGWPGKGTLARLHSTEAEKQARQAKLADAVKTLLECIGEDPERDGLIKTPERYAKALLWMTKGYEERLPDVIGNAIFAEDHEEMVIVRDIDVFSLCEHHMVPFTGKVSIGYIPNKFVLGLSKLARIAETFSRRLQVQERLTKQIAMAVDEAIRPMGVAVVMEATHQCMTMRGVQKPGATTITSAMLGAFRRSDKTRAEFLSLIRTQQSGR</sequence>
<evidence type="ECO:0000256" key="1">
    <source>
        <dbReference type="ARBA" id="ARBA00005080"/>
    </source>
</evidence>
<dbReference type="InterPro" id="IPR043133">
    <property type="entry name" value="GTP-CH-I_C/QueF"/>
</dbReference>
<dbReference type="GO" id="GO:0046656">
    <property type="term" value="P:folic acid biosynthetic process"/>
    <property type="evidence" value="ECO:0007669"/>
    <property type="project" value="UniProtKB-KW"/>
</dbReference>
<dbReference type="InterPro" id="IPR020602">
    <property type="entry name" value="GTP_CycHdrlase_I_dom"/>
</dbReference>
<dbReference type="CDD" id="cd00642">
    <property type="entry name" value="GTP_cyclohydro1"/>
    <property type="match status" value="1"/>
</dbReference>
<dbReference type="GO" id="GO:0006729">
    <property type="term" value="P:tetrahydrobiopterin biosynthetic process"/>
    <property type="evidence" value="ECO:0007669"/>
    <property type="project" value="TreeGrafter"/>
</dbReference>
<dbReference type="Gene3D" id="3.30.1130.10">
    <property type="match status" value="1"/>
</dbReference>
<evidence type="ECO:0000256" key="10">
    <source>
        <dbReference type="ARBA" id="ARBA00055676"/>
    </source>
</evidence>
<comment type="caution">
    <text evidence="13">The sequence shown here is derived from an EMBL/GenBank/DDBJ whole genome shotgun (WGS) entry which is preliminary data.</text>
</comment>
<comment type="similarity">
    <text evidence="2">Belongs to the GTP cyclohydrolase I family.</text>
</comment>
<dbReference type="GO" id="GO:0003934">
    <property type="term" value="F:GTP cyclohydrolase I activity"/>
    <property type="evidence" value="ECO:0007669"/>
    <property type="project" value="UniProtKB-EC"/>
</dbReference>
<evidence type="ECO:0000256" key="6">
    <source>
        <dbReference type="ARBA" id="ARBA00022801"/>
    </source>
</evidence>
<dbReference type="PANTHER" id="PTHR11109:SF7">
    <property type="entry name" value="GTP CYCLOHYDROLASE 1"/>
    <property type="match status" value="1"/>
</dbReference>
<dbReference type="STRING" id="106004.A0A1Y2G0W8"/>
<feature type="region of interest" description="Disordered" evidence="11">
    <location>
        <begin position="1"/>
        <end position="69"/>
    </location>
</feature>
<evidence type="ECO:0000256" key="8">
    <source>
        <dbReference type="ARBA" id="ARBA00023134"/>
    </source>
</evidence>
<evidence type="ECO:0000256" key="11">
    <source>
        <dbReference type="SAM" id="MobiDB-lite"/>
    </source>
</evidence>
<dbReference type="NCBIfam" id="NF006825">
    <property type="entry name" value="PRK09347.1-2"/>
    <property type="match status" value="1"/>
</dbReference>
<feature type="compositionally biased region" description="Low complexity" evidence="11">
    <location>
        <begin position="30"/>
        <end position="53"/>
    </location>
</feature>
<dbReference type="FunFam" id="3.30.1130.10:FF:000012">
    <property type="entry name" value="GTP cyclohydrolase 1"/>
    <property type="match status" value="1"/>
</dbReference>
<feature type="region of interest" description="Disordered" evidence="11">
    <location>
        <begin position="96"/>
        <end position="115"/>
    </location>
</feature>
<keyword evidence="8" id="KW-0342">GTP-binding</keyword>
<dbReference type="PROSITE" id="PS00859">
    <property type="entry name" value="GTP_CYCLOHYDROL_1_1"/>
    <property type="match status" value="1"/>
</dbReference>
<organism evidence="13 14">
    <name type="scientific">Leucosporidium creatinivorum</name>
    <dbReference type="NCBI Taxonomy" id="106004"/>
    <lineage>
        <taxon>Eukaryota</taxon>
        <taxon>Fungi</taxon>
        <taxon>Dikarya</taxon>
        <taxon>Basidiomycota</taxon>
        <taxon>Pucciniomycotina</taxon>
        <taxon>Microbotryomycetes</taxon>
        <taxon>Leucosporidiales</taxon>
        <taxon>Leucosporidium</taxon>
    </lineage>
</organism>
<gene>
    <name evidence="13" type="ORF">BCR35DRAFT_175480</name>
</gene>
<dbReference type="GO" id="GO:0008270">
    <property type="term" value="F:zinc ion binding"/>
    <property type="evidence" value="ECO:0007669"/>
    <property type="project" value="TreeGrafter"/>
</dbReference>
<dbReference type="UniPathway" id="UPA00848">
    <property type="reaction ID" value="UER00151"/>
</dbReference>
<dbReference type="Proteomes" id="UP000193467">
    <property type="component" value="Unassembled WGS sequence"/>
</dbReference>
<keyword evidence="7" id="KW-0289">Folate biosynthesis</keyword>
<feature type="compositionally biased region" description="Polar residues" evidence="11">
    <location>
        <begin position="17"/>
        <end position="29"/>
    </location>
</feature>
<dbReference type="GO" id="GO:0046654">
    <property type="term" value="P:tetrahydrofolate biosynthetic process"/>
    <property type="evidence" value="ECO:0007669"/>
    <property type="project" value="InterPro"/>
</dbReference>
<dbReference type="EC" id="3.5.4.16" evidence="3"/>
<dbReference type="EMBL" id="MCGR01000006">
    <property type="protein sequence ID" value="ORY89369.1"/>
    <property type="molecule type" value="Genomic_DNA"/>
</dbReference>
<dbReference type="Gene3D" id="1.10.286.10">
    <property type="match status" value="1"/>
</dbReference>
<protein>
    <recommendedName>
        <fullName evidence="4">GTP cyclohydrolase 1</fullName>
        <ecNumber evidence="3">3.5.4.16</ecNumber>
    </recommendedName>
    <alternativeName>
        <fullName evidence="9">GTP cyclohydrolase I</fullName>
    </alternativeName>
</protein>
<dbReference type="HAMAP" id="MF_00223">
    <property type="entry name" value="FolE"/>
    <property type="match status" value="1"/>
</dbReference>
<evidence type="ECO:0000256" key="7">
    <source>
        <dbReference type="ARBA" id="ARBA00022909"/>
    </source>
</evidence>
<dbReference type="FunFam" id="1.10.286.10:FF:000003">
    <property type="entry name" value="GTP cyclohydrolase 1"/>
    <property type="match status" value="1"/>
</dbReference>
<reference evidence="13 14" key="1">
    <citation type="submission" date="2016-07" db="EMBL/GenBank/DDBJ databases">
        <title>Pervasive Adenine N6-methylation of Active Genes in Fungi.</title>
        <authorList>
            <consortium name="DOE Joint Genome Institute"/>
            <person name="Mondo S.J."/>
            <person name="Dannebaum R.O."/>
            <person name="Kuo R.C."/>
            <person name="Labutti K."/>
            <person name="Haridas S."/>
            <person name="Kuo A."/>
            <person name="Salamov A."/>
            <person name="Ahrendt S.R."/>
            <person name="Lipzen A."/>
            <person name="Sullivan W."/>
            <person name="Andreopoulos W.B."/>
            <person name="Clum A."/>
            <person name="Lindquist E."/>
            <person name="Daum C."/>
            <person name="Ramamoorthy G.K."/>
            <person name="Gryganskyi A."/>
            <person name="Culley D."/>
            <person name="Magnuson J.K."/>
            <person name="James T.Y."/>
            <person name="O'Malley M.A."/>
            <person name="Stajich J.E."/>
            <person name="Spatafora J.W."/>
            <person name="Visel A."/>
            <person name="Grigoriev I.V."/>
        </authorList>
    </citation>
    <scope>NUCLEOTIDE SEQUENCE [LARGE SCALE GENOMIC DNA]</scope>
    <source>
        <strain evidence="13 14">62-1032</strain>
    </source>
</reference>
<dbReference type="InterPro" id="IPR001474">
    <property type="entry name" value="GTP_CycHdrlase_I"/>
</dbReference>
<evidence type="ECO:0000313" key="14">
    <source>
        <dbReference type="Proteomes" id="UP000193467"/>
    </source>
</evidence>
<dbReference type="OrthoDB" id="4966at2759"/>
<comment type="pathway">
    <text evidence="1">Cofactor biosynthesis; 7,8-dihydroneopterin triphosphate biosynthesis; 7,8-dihydroneopterin triphosphate from GTP: step 1/1.</text>
</comment>
<dbReference type="PROSITE" id="PS00860">
    <property type="entry name" value="GTP_CYCLOHYDROL_1_2"/>
    <property type="match status" value="1"/>
</dbReference>
<evidence type="ECO:0000256" key="4">
    <source>
        <dbReference type="ARBA" id="ARBA00017272"/>
    </source>
</evidence>
<name>A0A1Y2G0W8_9BASI</name>
<evidence type="ECO:0000256" key="2">
    <source>
        <dbReference type="ARBA" id="ARBA00008085"/>
    </source>
</evidence>
<dbReference type="InParanoid" id="A0A1Y2G0W8"/>
<dbReference type="NCBIfam" id="TIGR00063">
    <property type="entry name" value="folE"/>
    <property type="match status" value="1"/>
</dbReference>
<evidence type="ECO:0000256" key="5">
    <source>
        <dbReference type="ARBA" id="ARBA00022741"/>
    </source>
</evidence>
<dbReference type="AlphaFoldDB" id="A0A1Y2G0W8"/>
<evidence type="ECO:0000256" key="3">
    <source>
        <dbReference type="ARBA" id="ARBA00012715"/>
    </source>
</evidence>
<dbReference type="GO" id="GO:0005737">
    <property type="term" value="C:cytoplasm"/>
    <property type="evidence" value="ECO:0007669"/>
    <property type="project" value="TreeGrafter"/>
</dbReference>
<keyword evidence="14" id="KW-1185">Reference proteome</keyword>
<dbReference type="NCBIfam" id="NF006826">
    <property type="entry name" value="PRK09347.1-3"/>
    <property type="match status" value="1"/>
</dbReference>
<keyword evidence="6" id="KW-0378">Hydrolase</keyword>
<dbReference type="FunCoup" id="A0A1Y2G0W8">
    <property type="interactions" value="299"/>
</dbReference>
<feature type="domain" description="GTP cyclohydrolase I" evidence="12">
    <location>
        <begin position="139"/>
        <end position="315"/>
    </location>
</feature>
<dbReference type="GO" id="GO:0005525">
    <property type="term" value="F:GTP binding"/>
    <property type="evidence" value="ECO:0007669"/>
    <property type="project" value="UniProtKB-KW"/>
</dbReference>
<comment type="function">
    <text evidence="10">GTP cyclohydrolase 1 is the first enzyme in the biosynthetic pathway leading to folic acid.</text>
</comment>
<accession>A0A1Y2G0W8</accession>
<dbReference type="InterPro" id="IPR043134">
    <property type="entry name" value="GTP-CH-I_N"/>
</dbReference>
<proteinExistence type="inferred from homology"/>
<dbReference type="PANTHER" id="PTHR11109">
    <property type="entry name" value="GTP CYCLOHYDROLASE I"/>
    <property type="match status" value="1"/>
</dbReference>
<dbReference type="InterPro" id="IPR018234">
    <property type="entry name" value="GTP_CycHdrlase_I_CS"/>
</dbReference>
<evidence type="ECO:0000313" key="13">
    <source>
        <dbReference type="EMBL" id="ORY89369.1"/>
    </source>
</evidence>
<dbReference type="SUPFAM" id="SSF55620">
    <property type="entry name" value="Tetrahydrobiopterin biosynthesis enzymes-like"/>
    <property type="match status" value="1"/>
</dbReference>
<keyword evidence="5" id="KW-0547">Nucleotide-binding</keyword>
<evidence type="ECO:0000259" key="12">
    <source>
        <dbReference type="Pfam" id="PF01227"/>
    </source>
</evidence>
<dbReference type="Pfam" id="PF01227">
    <property type="entry name" value="GTP_cyclohydroI"/>
    <property type="match status" value="1"/>
</dbReference>